<evidence type="ECO:0000313" key="10">
    <source>
        <dbReference type="EMBL" id="KAG2492560.1"/>
    </source>
</evidence>
<feature type="transmembrane region" description="Helical" evidence="8">
    <location>
        <begin position="249"/>
        <end position="272"/>
    </location>
</feature>
<dbReference type="EMBL" id="JAEHOE010000044">
    <property type="protein sequence ID" value="KAG2492560.1"/>
    <property type="molecule type" value="Genomic_DNA"/>
</dbReference>
<keyword evidence="11" id="KW-1185">Reference proteome</keyword>
<keyword evidence="8" id="KW-1133">Transmembrane helix</keyword>
<keyword evidence="2" id="KW-0808">Transferase</keyword>
<evidence type="ECO:0000256" key="3">
    <source>
        <dbReference type="ARBA" id="ARBA00022741"/>
    </source>
</evidence>
<protein>
    <recommendedName>
        <fullName evidence="9">Protein kinase domain-containing protein</fullName>
    </recommendedName>
</protein>
<dbReference type="PROSITE" id="PS50011">
    <property type="entry name" value="PROTEIN_KINASE_DOM"/>
    <property type="match status" value="1"/>
</dbReference>
<dbReference type="SUPFAM" id="SSF56112">
    <property type="entry name" value="Protein kinase-like (PK-like)"/>
    <property type="match status" value="1"/>
</dbReference>
<dbReference type="InterPro" id="IPR008271">
    <property type="entry name" value="Ser/Thr_kinase_AS"/>
</dbReference>
<evidence type="ECO:0000256" key="4">
    <source>
        <dbReference type="ARBA" id="ARBA00022777"/>
    </source>
</evidence>
<dbReference type="InterPro" id="IPR011009">
    <property type="entry name" value="Kinase-like_dom_sf"/>
</dbReference>
<keyword evidence="5 6" id="KW-0067">ATP-binding</keyword>
<dbReference type="OrthoDB" id="536504at2759"/>
<evidence type="ECO:0000256" key="8">
    <source>
        <dbReference type="SAM" id="Phobius"/>
    </source>
</evidence>
<dbReference type="InterPro" id="IPR017441">
    <property type="entry name" value="Protein_kinase_ATP_BS"/>
</dbReference>
<dbReference type="InterPro" id="IPR000719">
    <property type="entry name" value="Prot_kinase_dom"/>
</dbReference>
<reference evidence="10" key="1">
    <citation type="journal article" date="2020" name="bioRxiv">
        <title>Comparative genomics of Chlamydomonas.</title>
        <authorList>
            <person name="Craig R.J."/>
            <person name="Hasan A.R."/>
            <person name="Ness R.W."/>
            <person name="Keightley P.D."/>
        </authorList>
    </citation>
    <scope>NUCLEOTIDE SEQUENCE</scope>
    <source>
        <strain evidence="10">CCAP 11/70</strain>
    </source>
</reference>
<feature type="region of interest" description="Disordered" evidence="7">
    <location>
        <begin position="682"/>
        <end position="711"/>
    </location>
</feature>
<dbReference type="PROSITE" id="PS00107">
    <property type="entry name" value="PROTEIN_KINASE_ATP"/>
    <property type="match status" value="1"/>
</dbReference>
<keyword evidence="8" id="KW-0812">Transmembrane</keyword>
<keyword evidence="1" id="KW-0723">Serine/threonine-protein kinase</keyword>
<dbReference type="Gene3D" id="3.30.200.20">
    <property type="entry name" value="Phosphorylase Kinase, domain 1"/>
    <property type="match status" value="1"/>
</dbReference>
<dbReference type="Proteomes" id="UP000612055">
    <property type="component" value="Unassembled WGS sequence"/>
</dbReference>
<evidence type="ECO:0000313" key="11">
    <source>
        <dbReference type="Proteomes" id="UP000612055"/>
    </source>
</evidence>
<accession>A0A835Y4W3</accession>
<evidence type="ECO:0000259" key="9">
    <source>
        <dbReference type="PROSITE" id="PS50011"/>
    </source>
</evidence>
<dbReference type="SMART" id="SM00220">
    <property type="entry name" value="S_TKc"/>
    <property type="match status" value="1"/>
</dbReference>
<evidence type="ECO:0000256" key="5">
    <source>
        <dbReference type="ARBA" id="ARBA00022840"/>
    </source>
</evidence>
<keyword evidence="8" id="KW-0472">Membrane</keyword>
<evidence type="ECO:0000256" key="2">
    <source>
        <dbReference type="ARBA" id="ARBA00022679"/>
    </source>
</evidence>
<evidence type="ECO:0000256" key="1">
    <source>
        <dbReference type="ARBA" id="ARBA00022527"/>
    </source>
</evidence>
<comment type="caution">
    <text evidence="10">The sequence shown here is derived from an EMBL/GenBank/DDBJ whole genome shotgun (WGS) entry which is preliminary data.</text>
</comment>
<evidence type="ECO:0000256" key="7">
    <source>
        <dbReference type="SAM" id="MobiDB-lite"/>
    </source>
</evidence>
<sequence>MVNLTDSDWAGMSVPLLLPAGRNLTIRGSPDLPTGPPILRMPTSPVLVLLDNCTLVVEGVVLEYFVQRNTNFFRTPSLSFLDRSPDGTQGALVVTRNLAAINALCLPSETWEANVAAAARPAALPGVQRFQSNIDQGGCVNDAFVPPLKRCWLARYLVIDTATPGAQLNAAGNPVGSNHVFLLLNVTVLCTVVLERSCVASLGPLGCLLLFERGVAGRLLPGATSPAPPAASAFTAAGGGGGRSGPSPMLTGCIVGGVVLLVLLLALSGLLLRRRWLRAQPSPPPPKYLRESSRDGTAPSASIESGTVNPRGSDEEEKEDGRELQEKGMAPFVSITSDLGTLGGLAIQGSVFATADVISDLTPLPAELAVALRVEASAGCSDGREAEGTGPSVDDAAPVVRLTGLVLGKGSYGRVYEGTYQGRLVAVKQLLEGQGELSPGATREAQETYLQELQVLGRCDHPNIVKVLAACVVDTARPVIVLERMDTSLDKMLYGSPGTLLPLRLVLHIAIQIAQGLSYLHPTILHRDLKPANVVVSDPQGEAPLVKLSDFGLSRLRHSVLRTDRPEAGTPAYMSPECFDLNCDAITHRTDCYSFGVLLWEMLAGVHPWAGMTAVQIAYEVVLLDHRLPIPPLRAPGGSEPERWPPRLRSLLTACFERDPRRRPAAAEAVKALALALEDLDRPPSLRPSAERPSPSALEQPQIVLIPISTE</sequence>
<gene>
    <name evidence="10" type="ORF">HYH03_009222</name>
</gene>
<organism evidence="10 11">
    <name type="scientific">Edaphochlamys debaryana</name>
    <dbReference type="NCBI Taxonomy" id="47281"/>
    <lineage>
        <taxon>Eukaryota</taxon>
        <taxon>Viridiplantae</taxon>
        <taxon>Chlorophyta</taxon>
        <taxon>core chlorophytes</taxon>
        <taxon>Chlorophyceae</taxon>
        <taxon>CS clade</taxon>
        <taxon>Chlamydomonadales</taxon>
        <taxon>Chlamydomonadales incertae sedis</taxon>
        <taxon>Edaphochlamys</taxon>
    </lineage>
</organism>
<feature type="region of interest" description="Disordered" evidence="7">
    <location>
        <begin position="282"/>
        <end position="328"/>
    </location>
</feature>
<dbReference type="InterPro" id="IPR051681">
    <property type="entry name" value="Ser/Thr_Kinases-Pseudokinases"/>
</dbReference>
<dbReference type="AlphaFoldDB" id="A0A835Y4W3"/>
<keyword evidence="4" id="KW-0418">Kinase</keyword>
<dbReference type="GO" id="GO:0005524">
    <property type="term" value="F:ATP binding"/>
    <property type="evidence" value="ECO:0007669"/>
    <property type="project" value="UniProtKB-UniRule"/>
</dbReference>
<keyword evidence="3 6" id="KW-0547">Nucleotide-binding</keyword>
<evidence type="ECO:0000256" key="6">
    <source>
        <dbReference type="PROSITE-ProRule" id="PRU10141"/>
    </source>
</evidence>
<dbReference type="Pfam" id="PF07714">
    <property type="entry name" value="PK_Tyr_Ser-Thr"/>
    <property type="match status" value="1"/>
</dbReference>
<dbReference type="PANTHER" id="PTHR44329:SF214">
    <property type="entry name" value="PROTEIN KINASE DOMAIN-CONTAINING PROTEIN"/>
    <property type="match status" value="1"/>
</dbReference>
<dbReference type="Gene3D" id="1.10.510.10">
    <property type="entry name" value="Transferase(Phosphotransferase) domain 1"/>
    <property type="match status" value="1"/>
</dbReference>
<feature type="domain" description="Protein kinase" evidence="9">
    <location>
        <begin position="401"/>
        <end position="675"/>
    </location>
</feature>
<dbReference type="PROSITE" id="PS00108">
    <property type="entry name" value="PROTEIN_KINASE_ST"/>
    <property type="match status" value="1"/>
</dbReference>
<proteinExistence type="predicted"/>
<name>A0A835Y4W3_9CHLO</name>
<dbReference type="GO" id="GO:0004674">
    <property type="term" value="F:protein serine/threonine kinase activity"/>
    <property type="evidence" value="ECO:0007669"/>
    <property type="project" value="UniProtKB-KW"/>
</dbReference>
<dbReference type="PANTHER" id="PTHR44329">
    <property type="entry name" value="SERINE/THREONINE-PROTEIN KINASE TNNI3K-RELATED"/>
    <property type="match status" value="1"/>
</dbReference>
<dbReference type="InterPro" id="IPR001245">
    <property type="entry name" value="Ser-Thr/Tyr_kinase_cat_dom"/>
</dbReference>
<feature type="compositionally biased region" description="Polar residues" evidence="7">
    <location>
        <begin position="299"/>
        <end position="310"/>
    </location>
</feature>
<feature type="binding site" evidence="6">
    <location>
        <position position="428"/>
    </location>
    <ligand>
        <name>ATP</name>
        <dbReference type="ChEBI" id="CHEBI:30616"/>
    </ligand>
</feature>